<gene>
    <name evidence="2" type="ORF">E5167_07790</name>
</gene>
<evidence type="ECO:0000313" key="2">
    <source>
        <dbReference type="EMBL" id="TJY35764.1"/>
    </source>
</evidence>
<dbReference type="OrthoDB" id="6077795at2"/>
<dbReference type="PROSITE" id="PS51257">
    <property type="entry name" value="PROKAR_LIPOPROTEIN"/>
    <property type="match status" value="1"/>
</dbReference>
<name>A0A4U0EWP9_9FLAO</name>
<evidence type="ECO:0000313" key="3">
    <source>
        <dbReference type="Proteomes" id="UP000307657"/>
    </source>
</evidence>
<comment type="caution">
    <text evidence="2">The sequence shown here is derived from an EMBL/GenBank/DDBJ whole genome shotgun (WGS) entry which is preliminary data.</text>
</comment>
<proteinExistence type="predicted"/>
<sequence length="213" mass="25255">MKLFYYIVALLLLTSCSTARMTDTWVNKEYTNYQPKKVLIVGLTDNLIARKMFEEQLKTELINRGIDAVESYDVFKPTFTSLKQTEEDIEKEVKRISNQGFDAILISAVKGIDEKVSYSGDTYRRDYYWRRFGRYYYLVQDVYLIEGYYNEYEIYHIEASLYNLKENNDKSLVWVASYDIVDPKRINTTVTNYVTAIIKSLEEKRLINENYMP</sequence>
<keyword evidence="3" id="KW-1185">Reference proteome</keyword>
<dbReference type="Proteomes" id="UP000307657">
    <property type="component" value="Unassembled WGS sequence"/>
</dbReference>
<dbReference type="AlphaFoldDB" id="A0A4U0EWP9"/>
<dbReference type="RefSeq" id="WP_136842800.1">
    <property type="nucleotide sequence ID" value="NZ_SUPL01000004.1"/>
</dbReference>
<keyword evidence="1" id="KW-0732">Signal</keyword>
<dbReference type="EMBL" id="SUPL01000004">
    <property type="protein sequence ID" value="TJY35764.1"/>
    <property type="molecule type" value="Genomic_DNA"/>
</dbReference>
<evidence type="ECO:0000256" key="1">
    <source>
        <dbReference type="SAM" id="SignalP"/>
    </source>
</evidence>
<organism evidence="2 3">
    <name type="scientific">Pontimicrobium aquaticum</name>
    <dbReference type="NCBI Taxonomy" id="2565367"/>
    <lineage>
        <taxon>Bacteria</taxon>
        <taxon>Pseudomonadati</taxon>
        <taxon>Bacteroidota</taxon>
        <taxon>Flavobacteriia</taxon>
        <taxon>Flavobacteriales</taxon>
        <taxon>Flavobacteriaceae</taxon>
        <taxon>Pontimicrobium</taxon>
    </lineage>
</organism>
<feature type="chain" id="PRO_5020965131" description="Cardiolipin synthetase" evidence="1">
    <location>
        <begin position="22"/>
        <end position="213"/>
    </location>
</feature>
<feature type="signal peptide" evidence="1">
    <location>
        <begin position="1"/>
        <end position="21"/>
    </location>
</feature>
<protein>
    <recommendedName>
        <fullName evidence="4">Cardiolipin synthetase</fullName>
    </recommendedName>
</protein>
<evidence type="ECO:0008006" key="4">
    <source>
        <dbReference type="Google" id="ProtNLM"/>
    </source>
</evidence>
<reference evidence="2 3" key="1">
    <citation type="submission" date="2019-04" db="EMBL/GenBank/DDBJ databases">
        <title>Lacinutrix sp. nov., isolated from marine water.</title>
        <authorList>
            <person name="Kim W."/>
        </authorList>
    </citation>
    <scope>NUCLEOTIDE SEQUENCE [LARGE SCALE GENOMIC DNA]</scope>
    <source>
        <strain evidence="2 3">CAU 1491</strain>
    </source>
</reference>
<accession>A0A4U0EWP9</accession>